<dbReference type="CDD" id="cd00371">
    <property type="entry name" value="HMA"/>
    <property type="match status" value="1"/>
</dbReference>
<feature type="domain" description="HMA" evidence="12">
    <location>
        <begin position="3"/>
        <end position="66"/>
    </location>
</feature>
<evidence type="ECO:0000256" key="10">
    <source>
        <dbReference type="ARBA" id="ARBA00043201"/>
    </source>
</evidence>
<dbReference type="OrthoDB" id="689350at2759"/>
<reference evidence="13" key="1">
    <citation type="submission" date="2020-08" db="EMBL/GenBank/DDBJ databases">
        <title>Multicomponent nature underlies the extraordinary mechanical properties of spider dragline silk.</title>
        <authorList>
            <person name="Kono N."/>
            <person name="Nakamura H."/>
            <person name="Mori M."/>
            <person name="Yoshida Y."/>
            <person name="Ohtoshi R."/>
            <person name="Malay A.D."/>
            <person name="Moran D.A.P."/>
            <person name="Tomita M."/>
            <person name="Numata K."/>
            <person name="Arakawa K."/>
        </authorList>
    </citation>
    <scope>NUCLEOTIDE SEQUENCE</scope>
</reference>
<dbReference type="FunFam" id="3.30.70.100:FF:000008">
    <property type="entry name" value="Copper transport protein ATOX1"/>
    <property type="match status" value="1"/>
</dbReference>
<dbReference type="GO" id="GO:0005829">
    <property type="term" value="C:cytosol"/>
    <property type="evidence" value="ECO:0007669"/>
    <property type="project" value="TreeGrafter"/>
</dbReference>
<keyword evidence="5" id="KW-0406">Ion transport</keyword>
<dbReference type="GO" id="GO:0006825">
    <property type="term" value="P:copper ion transport"/>
    <property type="evidence" value="ECO:0007669"/>
    <property type="project" value="UniProtKB-KW"/>
</dbReference>
<dbReference type="PROSITE" id="PS01047">
    <property type="entry name" value="HMA_1"/>
    <property type="match status" value="1"/>
</dbReference>
<comment type="similarity">
    <text evidence="8">Belongs to the ATX1 family.</text>
</comment>
<evidence type="ECO:0000256" key="1">
    <source>
        <dbReference type="ARBA" id="ARBA00022448"/>
    </source>
</evidence>
<sequence length="71" mass="7872">MPNQVHEFSVDMTCEGCSSAIIRILARMKDIEDYNVDLAGKRVIVVSSLPVETLLETLKKSGKETTYIGVK</sequence>
<dbReference type="Proteomes" id="UP000887013">
    <property type="component" value="Unassembled WGS sequence"/>
</dbReference>
<evidence type="ECO:0000256" key="9">
    <source>
        <dbReference type="ARBA" id="ARBA00040962"/>
    </source>
</evidence>
<keyword evidence="3" id="KW-0187">Copper transport</keyword>
<keyword evidence="4" id="KW-0186">Copper</keyword>
<dbReference type="GO" id="GO:0016531">
    <property type="term" value="F:copper chaperone activity"/>
    <property type="evidence" value="ECO:0007669"/>
    <property type="project" value="TreeGrafter"/>
</dbReference>
<evidence type="ECO:0000256" key="4">
    <source>
        <dbReference type="ARBA" id="ARBA00023008"/>
    </source>
</evidence>
<keyword evidence="1" id="KW-0813">Transport</keyword>
<dbReference type="EMBL" id="BMAW01109703">
    <property type="protein sequence ID" value="GFT39685.1"/>
    <property type="molecule type" value="Genomic_DNA"/>
</dbReference>
<evidence type="ECO:0000259" key="12">
    <source>
        <dbReference type="PROSITE" id="PS50846"/>
    </source>
</evidence>
<accession>A0A8X6NZM8</accession>
<dbReference type="InterPro" id="IPR051881">
    <property type="entry name" value="Copper_transport_ATOX1-like"/>
</dbReference>
<dbReference type="PROSITE" id="PS50846">
    <property type="entry name" value="HMA_2"/>
    <property type="match status" value="1"/>
</dbReference>
<evidence type="ECO:0000256" key="6">
    <source>
        <dbReference type="ARBA" id="ARBA00023186"/>
    </source>
</evidence>
<dbReference type="InterPro" id="IPR036163">
    <property type="entry name" value="HMA_dom_sf"/>
</dbReference>
<evidence type="ECO:0000256" key="8">
    <source>
        <dbReference type="ARBA" id="ARBA00038171"/>
    </source>
</evidence>
<evidence type="ECO:0000313" key="14">
    <source>
        <dbReference type="Proteomes" id="UP000887013"/>
    </source>
</evidence>
<evidence type="ECO:0000313" key="13">
    <source>
        <dbReference type="EMBL" id="GFT39685.1"/>
    </source>
</evidence>
<keyword evidence="2" id="KW-0479">Metal-binding</keyword>
<protein>
    <recommendedName>
        <fullName evidence="9">Copper transport protein ATOX1</fullName>
    </recommendedName>
    <alternativeName>
        <fullName evidence="10">Metal transport protein ATX1</fullName>
    </alternativeName>
</protein>
<dbReference type="GO" id="GO:0046872">
    <property type="term" value="F:metal ion binding"/>
    <property type="evidence" value="ECO:0007669"/>
    <property type="project" value="UniProtKB-KW"/>
</dbReference>
<dbReference type="Pfam" id="PF00403">
    <property type="entry name" value="HMA"/>
    <property type="match status" value="1"/>
</dbReference>
<keyword evidence="14" id="KW-1185">Reference proteome</keyword>
<dbReference type="InterPro" id="IPR017969">
    <property type="entry name" value="Heavy-metal-associated_CS"/>
</dbReference>
<dbReference type="PANTHER" id="PTHR46365:SF1">
    <property type="entry name" value="COPPER TRANSPORT PROTEIN ATOX1"/>
    <property type="match status" value="1"/>
</dbReference>
<gene>
    <name evidence="13" type="primary">AVEN_100122_1</name>
    <name evidence="13" type="ORF">NPIL_55991</name>
</gene>
<comment type="subunit">
    <text evidence="11">Homodimer. Interacts with ATP7B. Interacts with ATP7A. Interacts (via dimer form) with SLC31A1 (via C-terminal domain); this interaction improves ATOX1 stability and controls intracellular Cu(I) levels.</text>
</comment>
<comment type="caution">
    <text evidence="13">The sequence shown here is derived from an EMBL/GenBank/DDBJ whole genome shotgun (WGS) entry which is preliminary data.</text>
</comment>
<organism evidence="13 14">
    <name type="scientific">Nephila pilipes</name>
    <name type="common">Giant wood spider</name>
    <name type="synonym">Nephila maculata</name>
    <dbReference type="NCBI Taxonomy" id="299642"/>
    <lineage>
        <taxon>Eukaryota</taxon>
        <taxon>Metazoa</taxon>
        <taxon>Ecdysozoa</taxon>
        <taxon>Arthropoda</taxon>
        <taxon>Chelicerata</taxon>
        <taxon>Arachnida</taxon>
        <taxon>Araneae</taxon>
        <taxon>Araneomorphae</taxon>
        <taxon>Entelegynae</taxon>
        <taxon>Araneoidea</taxon>
        <taxon>Nephilidae</taxon>
        <taxon>Nephila</taxon>
    </lineage>
</organism>
<evidence type="ECO:0000256" key="3">
    <source>
        <dbReference type="ARBA" id="ARBA00022796"/>
    </source>
</evidence>
<name>A0A8X6NZM8_NEPPI</name>
<evidence type="ECO:0000256" key="11">
    <source>
        <dbReference type="ARBA" id="ARBA00046351"/>
    </source>
</evidence>
<evidence type="ECO:0000256" key="5">
    <source>
        <dbReference type="ARBA" id="ARBA00023065"/>
    </source>
</evidence>
<evidence type="ECO:0000256" key="7">
    <source>
        <dbReference type="ARBA" id="ARBA00037651"/>
    </source>
</evidence>
<dbReference type="PANTHER" id="PTHR46365">
    <property type="entry name" value="COPPER TRANSPORT PROTEIN ATOX1"/>
    <property type="match status" value="1"/>
</dbReference>
<evidence type="ECO:0000256" key="2">
    <source>
        <dbReference type="ARBA" id="ARBA00022723"/>
    </source>
</evidence>
<dbReference type="SUPFAM" id="SSF55008">
    <property type="entry name" value="HMA, heavy metal-associated domain"/>
    <property type="match status" value="1"/>
</dbReference>
<keyword evidence="6" id="KW-0143">Chaperone</keyword>
<dbReference type="AlphaFoldDB" id="A0A8X6NZM8"/>
<dbReference type="Gene3D" id="3.30.70.100">
    <property type="match status" value="1"/>
</dbReference>
<dbReference type="InterPro" id="IPR006121">
    <property type="entry name" value="HMA_dom"/>
</dbReference>
<proteinExistence type="inferred from homology"/>
<comment type="function">
    <text evidence="7">Binds and deliver cytosolic copper to the copper ATPase proteins. May be important in cellular antioxidant defense.</text>
</comment>